<dbReference type="Proteomes" id="UP000024635">
    <property type="component" value="Unassembled WGS sequence"/>
</dbReference>
<evidence type="ECO:0000313" key="2">
    <source>
        <dbReference type="Proteomes" id="UP000024635"/>
    </source>
</evidence>
<name>A0A016UB53_9BILA</name>
<sequence length="97" mass="10858">MVGYAPDACTKALNLQGATKSWWSMTTLCCALVSTGSDLSQNRKTTCRQAFGKQVVVDKFDVTMPSKNKLCRKLFFEQLADKEKPEQVTEVGRVVHR</sequence>
<protein>
    <submittedName>
        <fullName evidence="1">Uncharacterized protein</fullName>
    </submittedName>
</protein>
<accession>A0A016UB53</accession>
<gene>
    <name evidence="1" type="primary">Acey_s0048.g1651</name>
    <name evidence="1" type="ORF">Y032_0048g1651</name>
</gene>
<evidence type="ECO:0000313" key="1">
    <source>
        <dbReference type="EMBL" id="EYC12176.1"/>
    </source>
</evidence>
<keyword evidence="2" id="KW-1185">Reference proteome</keyword>
<organism evidence="1 2">
    <name type="scientific">Ancylostoma ceylanicum</name>
    <dbReference type="NCBI Taxonomy" id="53326"/>
    <lineage>
        <taxon>Eukaryota</taxon>
        <taxon>Metazoa</taxon>
        <taxon>Ecdysozoa</taxon>
        <taxon>Nematoda</taxon>
        <taxon>Chromadorea</taxon>
        <taxon>Rhabditida</taxon>
        <taxon>Rhabditina</taxon>
        <taxon>Rhabditomorpha</taxon>
        <taxon>Strongyloidea</taxon>
        <taxon>Ancylostomatidae</taxon>
        <taxon>Ancylostomatinae</taxon>
        <taxon>Ancylostoma</taxon>
    </lineage>
</organism>
<dbReference type="EMBL" id="JARK01001384">
    <property type="protein sequence ID" value="EYC12176.1"/>
    <property type="molecule type" value="Genomic_DNA"/>
</dbReference>
<proteinExistence type="predicted"/>
<reference evidence="2" key="1">
    <citation type="journal article" date="2015" name="Nat. Genet.">
        <title>The genome and transcriptome of the zoonotic hookworm Ancylostoma ceylanicum identify infection-specific gene families.</title>
        <authorList>
            <person name="Schwarz E.M."/>
            <person name="Hu Y."/>
            <person name="Antoshechkin I."/>
            <person name="Miller M.M."/>
            <person name="Sternberg P.W."/>
            <person name="Aroian R.V."/>
        </authorList>
    </citation>
    <scope>NUCLEOTIDE SEQUENCE</scope>
    <source>
        <strain evidence="2">HY135</strain>
    </source>
</reference>
<comment type="caution">
    <text evidence="1">The sequence shown here is derived from an EMBL/GenBank/DDBJ whole genome shotgun (WGS) entry which is preliminary data.</text>
</comment>
<dbReference type="AlphaFoldDB" id="A0A016UB53"/>